<keyword evidence="3" id="KW-1185">Reference proteome</keyword>
<feature type="chain" id="PRO_5038070421" evidence="1">
    <location>
        <begin position="20"/>
        <end position="335"/>
    </location>
</feature>
<organism evidence="2 3">
    <name type="scientific">Hyunsoonleella aquatilis</name>
    <dbReference type="NCBI Taxonomy" id="2762758"/>
    <lineage>
        <taxon>Bacteria</taxon>
        <taxon>Pseudomonadati</taxon>
        <taxon>Bacteroidota</taxon>
        <taxon>Flavobacteriia</taxon>
        <taxon>Flavobacteriales</taxon>
        <taxon>Flavobacteriaceae</taxon>
    </lineage>
</organism>
<name>A0A923HEQ9_9FLAO</name>
<dbReference type="EMBL" id="JACNMF010000001">
    <property type="protein sequence ID" value="MBC3757112.1"/>
    <property type="molecule type" value="Genomic_DNA"/>
</dbReference>
<evidence type="ECO:0000313" key="2">
    <source>
        <dbReference type="EMBL" id="MBC3757112.1"/>
    </source>
</evidence>
<evidence type="ECO:0000256" key="1">
    <source>
        <dbReference type="SAM" id="SignalP"/>
    </source>
</evidence>
<protein>
    <submittedName>
        <fullName evidence="2">Glycoside hydrolase</fullName>
    </submittedName>
</protein>
<keyword evidence="1" id="KW-0732">Signal</keyword>
<evidence type="ECO:0000313" key="3">
    <source>
        <dbReference type="Proteomes" id="UP000656244"/>
    </source>
</evidence>
<dbReference type="InterPro" id="IPR017853">
    <property type="entry name" value="GH"/>
</dbReference>
<keyword evidence="2" id="KW-0378">Hydrolase</keyword>
<dbReference type="Gene3D" id="3.20.20.80">
    <property type="entry name" value="Glycosidases"/>
    <property type="match status" value="1"/>
</dbReference>
<dbReference type="SUPFAM" id="SSF51445">
    <property type="entry name" value="(Trans)glycosidases"/>
    <property type="match status" value="1"/>
</dbReference>
<proteinExistence type="predicted"/>
<dbReference type="AlphaFoldDB" id="A0A923HEQ9"/>
<dbReference type="CDD" id="cd19608">
    <property type="entry name" value="GH113_mannanase-like"/>
    <property type="match status" value="1"/>
</dbReference>
<dbReference type="RefSeq" id="WP_186558120.1">
    <property type="nucleotide sequence ID" value="NZ_JACNMF010000001.1"/>
</dbReference>
<dbReference type="GO" id="GO:0016787">
    <property type="term" value="F:hydrolase activity"/>
    <property type="evidence" value="ECO:0007669"/>
    <property type="project" value="UniProtKB-KW"/>
</dbReference>
<comment type="caution">
    <text evidence="2">The sequence shown here is derived from an EMBL/GenBank/DDBJ whole genome shotgun (WGS) entry which is preliminary data.</text>
</comment>
<dbReference type="Pfam" id="PF22612">
    <property type="entry name" value="GH113"/>
    <property type="match status" value="1"/>
</dbReference>
<gene>
    <name evidence="2" type="ORF">H7U19_01760</name>
</gene>
<reference evidence="2" key="1">
    <citation type="submission" date="2020-08" db="EMBL/GenBank/DDBJ databases">
        <title>Hyunsoonleella sp. strain SJ7 genome sequencing and assembly.</title>
        <authorList>
            <person name="Kim I."/>
        </authorList>
    </citation>
    <scope>NUCLEOTIDE SEQUENCE</scope>
    <source>
        <strain evidence="2">SJ7</strain>
    </source>
</reference>
<dbReference type="Proteomes" id="UP000656244">
    <property type="component" value="Unassembled WGS sequence"/>
</dbReference>
<feature type="signal peptide" evidence="1">
    <location>
        <begin position="1"/>
        <end position="19"/>
    </location>
</feature>
<sequence>MRLFKLLFLILCISLEACTAQSDKINGVSFVAANAEVSEAHVKPVVDVKANYVAIMPFGFIRDLKHPNIVYNTHRQWFGETANGARQYVGELRKKNIKIMLKPQIWVWHGEFTGFIEMNNETDWTTLEASYSKFILEYAQLAEELKVEIFCIGTELERFIKHRPEYWHQLVLKIRKMYKGKLTYAANWDEFKRTPFWNEMDFIGIDAYFPVSDSKTPTLEECLEGWKPHVNIIRELSEAVDKPVLFTEFGYRSVDFTGREPWKSDRNMGAVNLEAQANATKALFKTFWKEDWFSGGFVWKWFIDHTNVGGEKNTRFTPQNKPAETIIKYYFKSSR</sequence>
<dbReference type="InterPro" id="IPR055151">
    <property type="entry name" value="GH113"/>
</dbReference>
<accession>A0A923HEQ9</accession>